<gene>
    <name evidence="5" type="ORF">CHH28_05725</name>
</gene>
<comment type="similarity">
    <text evidence="1">Belongs to the bacterial solute-binding protein 3 family.</text>
</comment>
<dbReference type="KEGG" id="bsan:CHH28_05725"/>
<evidence type="ECO:0000313" key="6">
    <source>
        <dbReference type="Proteomes" id="UP000202440"/>
    </source>
</evidence>
<sequence length="248" mass="28146">MNKLCTLLLLSLCASMAWSQGPTTIKLTNGEWPPYLSKELPNFGPSSQVVAEAFKLQGITVEWGWYPWQRSYTLAEEGKYDGSVIWSENAKRQAAFEYTEPVLEERRVLFHLKDRTINWNTMADLGQYKIGGTIGYEYSQEFQDAEKSGVLNVDRIPEEGNNFKKLVAKRIDVFVATERVGYSLAANVLSADQAAQVTHADKPIDVQRWSVIISNNSANQAYFVEQFNLGLKQLKESGRYDEIMQQVN</sequence>
<proteinExistence type="inferred from homology"/>
<evidence type="ECO:0000259" key="4">
    <source>
        <dbReference type="Pfam" id="PF00497"/>
    </source>
</evidence>
<dbReference type="InterPro" id="IPR001638">
    <property type="entry name" value="Solute-binding_3/MltF_N"/>
</dbReference>
<dbReference type="PANTHER" id="PTHR35936">
    <property type="entry name" value="MEMBRANE-BOUND LYTIC MUREIN TRANSGLYCOSYLASE F"/>
    <property type="match status" value="1"/>
</dbReference>
<feature type="signal peptide" evidence="3">
    <location>
        <begin position="1"/>
        <end position="19"/>
    </location>
</feature>
<dbReference type="PANTHER" id="PTHR35936:SF25">
    <property type="entry name" value="ABC TRANSPORTER SUBSTRATE-BINDING PROTEIN"/>
    <property type="match status" value="1"/>
</dbReference>
<dbReference type="SUPFAM" id="SSF53850">
    <property type="entry name" value="Periplasmic binding protein-like II"/>
    <property type="match status" value="1"/>
</dbReference>
<evidence type="ECO:0000256" key="3">
    <source>
        <dbReference type="SAM" id="SignalP"/>
    </source>
</evidence>
<accession>A0A222FJ07</accession>
<protein>
    <recommendedName>
        <fullName evidence="4">Solute-binding protein family 3/N-terminal domain-containing protein</fullName>
    </recommendedName>
</protein>
<evidence type="ECO:0000256" key="2">
    <source>
        <dbReference type="ARBA" id="ARBA00022729"/>
    </source>
</evidence>
<dbReference type="Proteomes" id="UP000202440">
    <property type="component" value="Chromosome"/>
</dbReference>
<evidence type="ECO:0000256" key="1">
    <source>
        <dbReference type="ARBA" id="ARBA00010333"/>
    </source>
</evidence>
<keyword evidence="6" id="KW-1185">Reference proteome</keyword>
<reference evidence="5 6" key="1">
    <citation type="submission" date="2017-07" db="EMBL/GenBank/DDBJ databases">
        <title>Annotated genome sequence of Bacterioplanes sanyensis isolated from Red Sea.</title>
        <authorList>
            <person name="Rehman Z.U."/>
        </authorList>
    </citation>
    <scope>NUCLEOTIDE SEQUENCE [LARGE SCALE GENOMIC DNA]</scope>
    <source>
        <strain evidence="5 6">NV9</strain>
    </source>
</reference>
<dbReference type="Gene3D" id="3.40.190.10">
    <property type="entry name" value="Periplasmic binding protein-like II"/>
    <property type="match status" value="2"/>
</dbReference>
<evidence type="ECO:0000313" key="5">
    <source>
        <dbReference type="EMBL" id="ASP38213.1"/>
    </source>
</evidence>
<dbReference type="AlphaFoldDB" id="A0A222FJ07"/>
<keyword evidence="2 3" id="KW-0732">Signal</keyword>
<name>A0A222FJ07_9GAMM</name>
<dbReference type="Pfam" id="PF00497">
    <property type="entry name" value="SBP_bac_3"/>
    <property type="match status" value="1"/>
</dbReference>
<dbReference type="OrthoDB" id="5763510at2"/>
<organism evidence="5 6">
    <name type="scientific">Bacterioplanes sanyensis</name>
    <dbReference type="NCBI Taxonomy" id="1249553"/>
    <lineage>
        <taxon>Bacteria</taxon>
        <taxon>Pseudomonadati</taxon>
        <taxon>Pseudomonadota</taxon>
        <taxon>Gammaproteobacteria</taxon>
        <taxon>Oceanospirillales</taxon>
        <taxon>Oceanospirillaceae</taxon>
        <taxon>Bacterioplanes</taxon>
    </lineage>
</organism>
<dbReference type="EMBL" id="CP022530">
    <property type="protein sequence ID" value="ASP38213.1"/>
    <property type="molecule type" value="Genomic_DNA"/>
</dbReference>
<feature type="chain" id="PRO_5012601025" description="Solute-binding protein family 3/N-terminal domain-containing protein" evidence="3">
    <location>
        <begin position="20"/>
        <end position="248"/>
    </location>
</feature>
<dbReference type="RefSeq" id="WP_094059412.1">
    <property type="nucleotide sequence ID" value="NZ_CP022530.1"/>
</dbReference>
<feature type="domain" description="Solute-binding protein family 3/N-terminal" evidence="4">
    <location>
        <begin position="45"/>
        <end position="246"/>
    </location>
</feature>